<dbReference type="Gene3D" id="3.60.15.10">
    <property type="entry name" value="Ribonuclease Z/Hydroxyacylglutathione hydrolase-like"/>
    <property type="match status" value="1"/>
</dbReference>
<dbReference type="InterPro" id="IPR050855">
    <property type="entry name" value="NDM-1-like"/>
</dbReference>
<keyword evidence="3" id="KW-1185">Reference proteome</keyword>
<dbReference type="InterPro" id="IPR036866">
    <property type="entry name" value="RibonucZ/Hydroxyglut_hydro"/>
</dbReference>
<dbReference type="PANTHER" id="PTHR42951:SF4">
    <property type="entry name" value="ACYL-COENZYME A THIOESTERASE MBLAC2"/>
    <property type="match status" value="1"/>
</dbReference>
<name>A0A511DNR2_9PSEU</name>
<organism evidence="2 3">
    <name type="scientific">Pseudonocardia sulfidoxydans NBRC 16205</name>
    <dbReference type="NCBI Taxonomy" id="1223511"/>
    <lineage>
        <taxon>Bacteria</taxon>
        <taxon>Bacillati</taxon>
        <taxon>Actinomycetota</taxon>
        <taxon>Actinomycetes</taxon>
        <taxon>Pseudonocardiales</taxon>
        <taxon>Pseudonocardiaceae</taxon>
        <taxon>Pseudonocardia</taxon>
    </lineage>
</organism>
<dbReference type="SMART" id="SM00849">
    <property type="entry name" value="Lactamase_B"/>
    <property type="match status" value="1"/>
</dbReference>
<dbReference type="Pfam" id="PF00753">
    <property type="entry name" value="Lactamase_B"/>
    <property type="match status" value="1"/>
</dbReference>
<sequence>MPPRARQTGTVADRWVEVGDGVLARRHEELDLTTGLVVGGERALVVDTAGDAAQGARLYAAVREVTALPLVVAITHAHFDHCFGTGAFPPGSVHAHPRCRAAIGRTAAAQREEWTRYYRDRGEDATAETLAATDPPLPDATVDPERVLDLGDRTVTLLHPGRGHTDHDVVAVAGDVVVAGDLIEQGAPPDFGDAVVADWPATVTRLLALGVTTFVPGHGDAMSRPEVEAQRDGLTQVAALYAAVGRGELDAAGAEAGSPFPGVRWPG</sequence>
<keyword evidence="2" id="KW-0378">Hydrolase</keyword>
<dbReference type="EMBL" id="BJVJ01000054">
    <property type="protein sequence ID" value="GEL25434.1"/>
    <property type="molecule type" value="Genomic_DNA"/>
</dbReference>
<dbReference type="Proteomes" id="UP000321685">
    <property type="component" value="Unassembled WGS sequence"/>
</dbReference>
<comment type="caution">
    <text evidence="2">The sequence shown here is derived from an EMBL/GenBank/DDBJ whole genome shotgun (WGS) entry which is preliminary data.</text>
</comment>
<evidence type="ECO:0000259" key="1">
    <source>
        <dbReference type="SMART" id="SM00849"/>
    </source>
</evidence>
<dbReference type="PANTHER" id="PTHR42951">
    <property type="entry name" value="METALLO-BETA-LACTAMASE DOMAIN-CONTAINING"/>
    <property type="match status" value="1"/>
</dbReference>
<dbReference type="SUPFAM" id="SSF56281">
    <property type="entry name" value="Metallo-hydrolase/oxidoreductase"/>
    <property type="match status" value="1"/>
</dbReference>
<gene>
    <name evidence="2" type="ORF">PSU4_43880</name>
</gene>
<proteinExistence type="predicted"/>
<protein>
    <submittedName>
        <fullName evidence="2">MBL fold metallo-hydrolase</fullName>
    </submittedName>
</protein>
<dbReference type="GO" id="GO:0016787">
    <property type="term" value="F:hydrolase activity"/>
    <property type="evidence" value="ECO:0007669"/>
    <property type="project" value="UniProtKB-KW"/>
</dbReference>
<feature type="domain" description="Metallo-beta-lactamase" evidence="1">
    <location>
        <begin position="31"/>
        <end position="218"/>
    </location>
</feature>
<dbReference type="CDD" id="cd16282">
    <property type="entry name" value="metallo-hydrolase-like_MBL-fold"/>
    <property type="match status" value="1"/>
</dbReference>
<reference evidence="2 3" key="1">
    <citation type="submission" date="2019-07" db="EMBL/GenBank/DDBJ databases">
        <title>Whole genome shotgun sequence of Pseudonocardia sulfidoxydans NBRC 16205.</title>
        <authorList>
            <person name="Hosoyama A."/>
            <person name="Uohara A."/>
            <person name="Ohji S."/>
            <person name="Ichikawa N."/>
        </authorList>
    </citation>
    <scope>NUCLEOTIDE SEQUENCE [LARGE SCALE GENOMIC DNA]</scope>
    <source>
        <strain evidence="2 3">NBRC 16205</strain>
    </source>
</reference>
<evidence type="ECO:0000313" key="2">
    <source>
        <dbReference type="EMBL" id="GEL25434.1"/>
    </source>
</evidence>
<dbReference type="AlphaFoldDB" id="A0A511DNR2"/>
<accession>A0A511DNR2</accession>
<dbReference type="InterPro" id="IPR001279">
    <property type="entry name" value="Metallo-B-lactamas"/>
</dbReference>
<evidence type="ECO:0000313" key="3">
    <source>
        <dbReference type="Proteomes" id="UP000321685"/>
    </source>
</evidence>